<dbReference type="Proteomes" id="UP001432322">
    <property type="component" value="Unassembled WGS sequence"/>
</dbReference>
<gene>
    <name evidence="1" type="ORF">PFISCL1PPCAC_27781</name>
</gene>
<comment type="caution">
    <text evidence="1">The sequence shown here is derived from an EMBL/GenBank/DDBJ whole genome shotgun (WGS) entry which is preliminary data.</text>
</comment>
<accession>A0AAV5WX58</accession>
<feature type="non-terminal residue" evidence="1">
    <location>
        <position position="130"/>
    </location>
</feature>
<sequence>CRPQFTCSSGVADNWWDCWPCYYDCASSLQDSHNYRLPVNSTSDVKCANLFKDANMDTGRNAWFYGSTKRPAFNGWETGTDPTRDQCDEEMRRIDALVTPNTPSSPIDRNECNDVFHILDNQNTWAFEGR</sequence>
<feature type="non-terminal residue" evidence="1">
    <location>
        <position position="1"/>
    </location>
</feature>
<proteinExistence type="predicted"/>
<evidence type="ECO:0000313" key="2">
    <source>
        <dbReference type="Proteomes" id="UP001432322"/>
    </source>
</evidence>
<dbReference type="AlphaFoldDB" id="A0AAV5WX58"/>
<name>A0AAV5WX58_9BILA</name>
<keyword evidence="2" id="KW-1185">Reference proteome</keyword>
<protein>
    <submittedName>
        <fullName evidence="1">Uncharacterized protein</fullName>
    </submittedName>
</protein>
<evidence type="ECO:0000313" key="1">
    <source>
        <dbReference type="EMBL" id="GMT36484.1"/>
    </source>
</evidence>
<reference evidence="1" key="1">
    <citation type="submission" date="2023-10" db="EMBL/GenBank/DDBJ databases">
        <title>Genome assembly of Pristionchus species.</title>
        <authorList>
            <person name="Yoshida K."/>
            <person name="Sommer R.J."/>
        </authorList>
    </citation>
    <scope>NUCLEOTIDE SEQUENCE</scope>
    <source>
        <strain evidence="1">RS5133</strain>
    </source>
</reference>
<dbReference type="EMBL" id="BTSY01000007">
    <property type="protein sequence ID" value="GMT36484.1"/>
    <property type="molecule type" value="Genomic_DNA"/>
</dbReference>
<organism evidence="1 2">
    <name type="scientific">Pristionchus fissidentatus</name>
    <dbReference type="NCBI Taxonomy" id="1538716"/>
    <lineage>
        <taxon>Eukaryota</taxon>
        <taxon>Metazoa</taxon>
        <taxon>Ecdysozoa</taxon>
        <taxon>Nematoda</taxon>
        <taxon>Chromadorea</taxon>
        <taxon>Rhabditida</taxon>
        <taxon>Rhabditina</taxon>
        <taxon>Diplogasteromorpha</taxon>
        <taxon>Diplogasteroidea</taxon>
        <taxon>Neodiplogasteridae</taxon>
        <taxon>Pristionchus</taxon>
    </lineage>
</organism>